<dbReference type="Proteomes" id="UP000565205">
    <property type="component" value="Unassembled WGS sequence"/>
</dbReference>
<proteinExistence type="predicted"/>
<dbReference type="Proteomes" id="UP000557688">
    <property type="component" value="Unassembled WGS sequence"/>
</dbReference>
<evidence type="ECO:0000313" key="3">
    <source>
        <dbReference type="EMBL" id="NVN29452.1"/>
    </source>
</evidence>
<evidence type="ECO:0000313" key="4">
    <source>
        <dbReference type="Proteomes" id="UP000557688"/>
    </source>
</evidence>
<evidence type="ECO:0000313" key="5">
    <source>
        <dbReference type="Proteomes" id="UP000565205"/>
    </source>
</evidence>
<dbReference type="EMBL" id="JABXXQ010000038">
    <property type="protein sequence ID" value="NVN29452.1"/>
    <property type="molecule type" value="Genomic_DNA"/>
</dbReference>
<feature type="coiled-coil region" evidence="1">
    <location>
        <begin position="29"/>
        <end position="74"/>
    </location>
</feature>
<accession>A0A850NQ12</accession>
<organism evidence="3 5">
    <name type="scientific">Endobacter medicaginis</name>
    <dbReference type="NCBI Taxonomy" id="1181271"/>
    <lineage>
        <taxon>Bacteria</taxon>
        <taxon>Pseudomonadati</taxon>
        <taxon>Pseudomonadota</taxon>
        <taxon>Alphaproteobacteria</taxon>
        <taxon>Acetobacterales</taxon>
        <taxon>Acetobacteraceae</taxon>
        <taxon>Endobacter</taxon>
    </lineage>
</organism>
<reference evidence="3 5" key="1">
    <citation type="submission" date="2020-06" db="EMBL/GenBank/DDBJ databases">
        <title>Description of novel acetic acid bacteria.</title>
        <authorList>
            <person name="Sombolestani A."/>
        </authorList>
    </citation>
    <scope>NUCLEOTIDE SEQUENCE [LARGE SCALE GENOMIC DNA]</scope>
    <source>
        <strain evidence="3 5">LMG 26838</strain>
    </source>
</reference>
<comment type="caution">
    <text evidence="3">The sequence shown here is derived from an EMBL/GenBank/DDBJ whole genome shotgun (WGS) entry which is preliminary data.</text>
</comment>
<evidence type="ECO:0000256" key="1">
    <source>
        <dbReference type="SAM" id="Coils"/>
    </source>
</evidence>
<dbReference type="RefSeq" id="WP_176622168.1">
    <property type="nucleotide sequence ID" value="NZ_JABXXQ010000038.1"/>
</dbReference>
<evidence type="ECO:0000313" key="2">
    <source>
        <dbReference type="EMBL" id="MBB3172544.1"/>
    </source>
</evidence>
<gene>
    <name evidence="2" type="ORF">FHR90_000350</name>
    <name evidence="3" type="ORF">HUK83_03760</name>
</gene>
<name>A0A850NQ12_9PROT</name>
<protein>
    <recommendedName>
        <fullName evidence="6">Porin</fullName>
    </recommendedName>
</protein>
<keyword evidence="1" id="KW-0175">Coiled coil</keyword>
<dbReference type="AlphaFoldDB" id="A0A850NQ12"/>
<keyword evidence="4" id="KW-1185">Reference proteome</keyword>
<dbReference type="EMBL" id="JACHXV010000001">
    <property type="protein sequence ID" value="MBB3172544.1"/>
    <property type="molecule type" value="Genomic_DNA"/>
</dbReference>
<sequence length="568" mass="61177">MTRFPAVRAGLLTATALGATFTFGTPRAHASTDQRIDAIERQIRALQGELHKVKADLAQRNAELRARSERERAAAPRTAAVLSPGTKIPVYMGPGQGMVMVSPSYTTPAGSPYLNVFGVPHRSYAASGLGTFQIGEVSVTLGGYVDLAAIYRSRNESLDNASDFGNGIPYPNAVNYHQSEFRMSGRSSRLGILAQDNITPVTNLAAYYEMDFVSAGTSSNARETNSYTLRLRNAYGTYERKDYDLKILAGQSWSLATATRVGISERLENAPLAIDQALVVGFAYTRQAQLRIVKGFDKSKYHLALSFEEPQTVYYVGPNGAAPAAVGTVTNSFPGIGTNNSTYNYSNEIAPDIILKGAADPGWGHYELFGLMEFERNRVSHVGSGSNNTVLAGGGGGSFILPIVKGKLDFMGNALVGTGIGRYGPALMADATIDSSGKPKPLPEFMGLAGVVYHPAKPWDIYAYFGTERILHREDFDAAGKGYGYGNPLYSNAGCLTELSTLACIGNTKNITEGTIGLWYRPLRGPFGTLQNGIQYAYIKRDAFSGIGGAPHSDISIVMMSFRYLPFQ</sequence>
<evidence type="ECO:0008006" key="6">
    <source>
        <dbReference type="Google" id="ProtNLM"/>
    </source>
</evidence>
<reference evidence="2 4" key="2">
    <citation type="submission" date="2020-08" db="EMBL/GenBank/DDBJ databases">
        <title>Genomic Encyclopedia of Type Strains, Phase III (KMG-III): the genomes of soil and plant-associated and newly described type strains.</title>
        <authorList>
            <person name="Whitman W."/>
        </authorList>
    </citation>
    <scope>NUCLEOTIDE SEQUENCE [LARGE SCALE GENOMIC DNA]</scope>
    <source>
        <strain evidence="2 4">CECT 8088</strain>
    </source>
</reference>